<reference evidence="2" key="2">
    <citation type="submission" date="2020-09" db="EMBL/GenBank/DDBJ databases">
        <authorList>
            <person name="Sun Q."/>
            <person name="Zhou Y."/>
        </authorList>
    </citation>
    <scope>NUCLEOTIDE SEQUENCE</scope>
    <source>
        <strain evidence="2">CGMCC 1.12726</strain>
    </source>
</reference>
<protein>
    <submittedName>
        <fullName evidence="2">Type IV fimbriae assembly protein</fullName>
    </submittedName>
</protein>
<comment type="caution">
    <text evidence="2">The sequence shown here is derived from an EMBL/GenBank/DDBJ whole genome shotgun (WGS) entry which is preliminary data.</text>
</comment>
<keyword evidence="3" id="KW-1185">Reference proteome</keyword>
<evidence type="ECO:0000259" key="1">
    <source>
        <dbReference type="Pfam" id="PF07238"/>
    </source>
</evidence>
<dbReference type="InterPro" id="IPR009875">
    <property type="entry name" value="PilZ_domain"/>
</dbReference>
<gene>
    <name evidence="2" type="primary">pilZ</name>
    <name evidence="2" type="ORF">GCM10010960_12980</name>
</gene>
<organism evidence="2 3">
    <name type="scientific">Arenimonas maotaiensis</name>
    <dbReference type="NCBI Taxonomy" id="1446479"/>
    <lineage>
        <taxon>Bacteria</taxon>
        <taxon>Pseudomonadati</taxon>
        <taxon>Pseudomonadota</taxon>
        <taxon>Gammaproteobacteria</taxon>
        <taxon>Lysobacterales</taxon>
        <taxon>Lysobacteraceae</taxon>
        <taxon>Arenimonas</taxon>
    </lineage>
</organism>
<proteinExistence type="predicted"/>
<reference evidence="2" key="1">
    <citation type="journal article" date="2014" name="Int. J. Syst. Evol. Microbiol.">
        <title>Complete genome sequence of Corynebacterium casei LMG S-19264T (=DSM 44701T), isolated from a smear-ripened cheese.</title>
        <authorList>
            <consortium name="US DOE Joint Genome Institute (JGI-PGF)"/>
            <person name="Walter F."/>
            <person name="Albersmeier A."/>
            <person name="Kalinowski J."/>
            <person name="Ruckert C."/>
        </authorList>
    </citation>
    <scope>NUCLEOTIDE SEQUENCE</scope>
    <source>
        <strain evidence="2">CGMCC 1.12726</strain>
    </source>
</reference>
<accession>A0A917FNZ7</accession>
<dbReference type="EMBL" id="BMFO01000002">
    <property type="protein sequence ID" value="GGF92468.1"/>
    <property type="molecule type" value="Genomic_DNA"/>
</dbReference>
<evidence type="ECO:0000313" key="3">
    <source>
        <dbReference type="Proteomes" id="UP000632858"/>
    </source>
</evidence>
<evidence type="ECO:0000313" key="2">
    <source>
        <dbReference type="EMBL" id="GGF92468.1"/>
    </source>
</evidence>
<dbReference type="RefSeq" id="WP_188449037.1">
    <property type="nucleotide sequence ID" value="NZ_BMFO01000002.1"/>
</dbReference>
<dbReference type="Pfam" id="PF07238">
    <property type="entry name" value="PilZ"/>
    <property type="match status" value="1"/>
</dbReference>
<name>A0A917FNZ7_9GAMM</name>
<dbReference type="Proteomes" id="UP000632858">
    <property type="component" value="Unassembled WGS sequence"/>
</dbReference>
<sequence>MATPSAKQGLLSLQIKDKRELYSAYMPYVKGGAIFVPTPKRYHLGDEVFLMVSFLEDKSRLPVVGKVVWVSPMGQMGGRRPGVGVQLSDAAENNEIRHKIETLLAGMLDSDNPTHTM</sequence>
<feature type="domain" description="PilZ" evidence="1">
    <location>
        <begin position="12"/>
        <end position="104"/>
    </location>
</feature>
<dbReference type="GO" id="GO:0035438">
    <property type="term" value="F:cyclic-di-GMP binding"/>
    <property type="evidence" value="ECO:0007669"/>
    <property type="project" value="InterPro"/>
</dbReference>
<dbReference type="Gene3D" id="2.40.10.220">
    <property type="entry name" value="predicted glycosyltransferase like domains"/>
    <property type="match status" value="1"/>
</dbReference>
<dbReference type="AlphaFoldDB" id="A0A917FNZ7"/>